<name>A0A518HRX0_9BACT</name>
<evidence type="ECO:0000256" key="5">
    <source>
        <dbReference type="PROSITE-ProRule" id="PRU10141"/>
    </source>
</evidence>
<dbReference type="SMART" id="SM00220">
    <property type="entry name" value="S_TKc"/>
    <property type="match status" value="1"/>
</dbReference>
<evidence type="ECO:0000256" key="3">
    <source>
        <dbReference type="ARBA" id="ARBA00022777"/>
    </source>
</evidence>
<evidence type="ECO:0000259" key="7">
    <source>
        <dbReference type="PROSITE" id="PS50011"/>
    </source>
</evidence>
<dbReference type="InterPro" id="IPR000719">
    <property type="entry name" value="Prot_kinase_dom"/>
</dbReference>
<dbReference type="PANTHER" id="PTHR43289">
    <property type="entry name" value="MITOGEN-ACTIVATED PROTEIN KINASE KINASE KINASE 20-RELATED"/>
    <property type="match status" value="1"/>
</dbReference>
<gene>
    <name evidence="8" type="primary">prkC_16</name>
    <name evidence="8" type="ORF">Enr13x_34530</name>
</gene>
<protein>
    <submittedName>
        <fullName evidence="8">Serine/threonine-protein kinase PrkC</fullName>
        <ecNumber evidence="8">2.7.11.1</ecNumber>
    </submittedName>
</protein>
<keyword evidence="3 8" id="KW-0418">Kinase</keyword>
<dbReference type="PROSITE" id="PS00107">
    <property type="entry name" value="PROTEIN_KINASE_ATP"/>
    <property type="match status" value="1"/>
</dbReference>
<dbReference type="SUPFAM" id="SSF56112">
    <property type="entry name" value="Protein kinase-like (PK-like)"/>
    <property type="match status" value="1"/>
</dbReference>
<evidence type="ECO:0000256" key="2">
    <source>
        <dbReference type="ARBA" id="ARBA00022741"/>
    </source>
</evidence>
<dbReference type="Proteomes" id="UP000319004">
    <property type="component" value="Chromosome"/>
</dbReference>
<feature type="region of interest" description="Disordered" evidence="6">
    <location>
        <begin position="1"/>
        <end position="28"/>
    </location>
</feature>
<keyword evidence="4 5" id="KW-0067">ATP-binding</keyword>
<evidence type="ECO:0000256" key="6">
    <source>
        <dbReference type="SAM" id="MobiDB-lite"/>
    </source>
</evidence>
<reference evidence="8 9" key="1">
    <citation type="submission" date="2019-03" db="EMBL/GenBank/DDBJ databases">
        <title>Deep-cultivation of Planctomycetes and their phenomic and genomic characterization uncovers novel biology.</title>
        <authorList>
            <person name="Wiegand S."/>
            <person name="Jogler M."/>
            <person name="Boedeker C."/>
            <person name="Pinto D."/>
            <person name="Vollmers J."/>
            <person name="Rivas-Marin E."/>
            <person name="Kohn T."/>
            <person name="Peeters S.H."/>
            <person name="Heuer A."/>
            <person name="Rast P."/>
            <person name="Oberbeckmann S."/>
            <person name="Bunk B."/>
            <person name="Jeske O."/>
            <person name="Meyerdierks A."/>
            <person name="Storesund J.E."/>
            <person name="Kallscheuer N."/>
            <person name="Luecker S."/>
            <person name="Lage O.M."/>
            <person name="Pohl T."/>
            <person name="Merkel B.J."/>
            <person name="Hornburger P."/>
            <person name="Mueller R.-W."/>
            <person name="Bruemmer F."/>
            <person name="Labrenz M."/>
            <person name="Spormann A.M."/>
            <person name="Op den Camp H."/>
            <person name="Overmann J."/>
            <person name="Amann R."/>
            <person name="Jetten M.S.M."/>
            <person name="Mascher T."/>
            <person name="Medema M.H."/>
            <person name="Devos D.P."/>
            <person name="Kaster A.-K."/>
            <person name="Ovreas L."/>
            <person name="Rohde M."/>
            <person name="Galperin M.Y."/>
            <person name="Jogler C."/>
        </authorList>
    </citation>
    <scope>NUCLEOTIDE SEQUENCE [LARGE SCALE GENOMIC DNA]</scope>
    <source>
        <strain evidence="8 9">Enr13</strain>
    </source>
</reference>
<sequence length="484" mass="53200">MNDKQNHPAKEATGQPSSAGDRRLEELAPLVDGIDREQFFRQWMDSDLSRAPNHPASLQNQEDVGIEPAETAIEETIDPLAIPPQESSTVVLSVAIDETVQHRELLVPGQYVVGTDQSTDIQLPSDARAAGRCGCLILERGLALFVRYRESVTSLPDSLVLLGEGKSLRFGDCEMKIRLARDTAFDATLDQPPPPRPSLESPNASDVFAIRGYQIAERIGAGGNGTVYRAKQLGTNRTVAVKTLLPELVYRERSRQLFYREASIASQLDHPQIVSCLGFGIEKDTPYIVMEYVSSIPIQQVLDETADSRRVRLSLGLAIKMLAALEYAHHREIVHRDIKPSNLLAYKLKERLHIKLADFGLAKCYSTAGYSGITGSKDVCGTLPYMSPEQLCGSRDVGPTSDLYSVIVCLYEFLCGQLPHPATSAAELIQLKLETVPRSIQSLNPSVGFELSNLIERGLSRDPKKRIQTAGELSQALHAIRTGT</sequence>
<proteinExistence type="predicted"/>
<dbReference type="KEGG" id="snep:Enr13x_34530"/>
<feature type="binding site" evidence="5">
    <location>
        <position position="242"/>
    </location>
    <ligand>
        <name>ATP</name>
        <dbReference type="ChEBI" id="CHEBI:30616"/>
    </ligand>
</feature>
<feature type="compositionally biased region" description="Basic and acidic residues" evidence="6">
    <location>
        <begin position="1"/>
        <end position="10"/>
    </location>
</feature>
<evidence type="ECO:0000313" key="8">
    <source>
        <dbReference type="EMBL" id="QDV43596.1"/>
    </source>
</evidence>
<dbReference type="PANTHER" id="PTHR43289:SF34">
    <property type="entry name" value="SERINE_THREONINE-PROTEIN KINASE YBDM-RELATED"/>
    <property type="match status" value="1"/>
</dbReference>
<evidence type="ECO:0000256" key="1">
    <source>
        <dbReference type="ARBA" id="ARBA00022679"/>
    </source>
</evidence>
<evidence type="ECO:0000256" key="4">
    <source>
        <dbReference type="ARBA" id="ARBA00022840"/>
    </source>
</evidence>
<keyword evidence="2 5" id="KW-0547">Nucleotide-binding</keyword>
<dbReference type="OrthoDB" id="6111975at2"/>
<dbReference type="EC" id="2.7.11.1" evidence="8"/>
<dbReference type="EMBL" id="CP037423">
    <property type="protein sequence ID" value="QDV43596.1"/>
    <property type="molecule type" value="Genomic_DNA"/>
</dbReference>
<dbReference type="Gene3D" id="3.30.200.20">
    <property type="entry name" value="Phosphorylase Kinase, domain 1"/>
    <property type="match status" value="1"/>
</dbReference>
<keyword evidence="9" id="KW-1185">Reference proteome</keyword>
<dbReference type="PROSITE" id="PS50011">
    <property type="entry name" value="PROTEIN_KINASE_DOM"/>
    <property type="match status" value="1"/>
</dbReference>
<evidence type="ECO:0000313" key="9">
    <source>
        <dbReference type="Proteomes" id="UP000319004"/>
    </source>
</evidence>
<accession>A0A518HRX0</accession>
<organism evidence="8 9">
    <name type="scientific">Stieleria neptunia</name>
    <dbReference type="NCBI Taxonomy" id="2527979"/>
    <lineage>
        <taxon>Bacteria</taxon>
        <taxon>Pseudomonadati</taxon>
        <taxon>Planctomycetota</taxon>
        <taxon>Planctomycetia</taxon>
        <taxon>Pirellulales</taxon>
        <taxon>Pirellulaceae</taxon>
        <taxon>Stieleria</taxon>
    </lineage>
</organism>
<dbReference type="CDD" id="cd14014">
    <property type="entry name" value="STKc_PknB_like"/>
    <property type="match status" value="1"/>
</dbReference>
<dbReference type="InterPro" id="IPR011009">
    <property type="entry name" value="Kinase-like_dom_sf"/>
</dbReference>
<keyword evidence="1 8" id="KW-0808">Transferase</keyword>
<dbReference type="Pfam" id="PF00069">
    <property type="entry name" value="Pkinase"/>
    <property type="match status" value="1"/>
</dbReference>
<feature type="domain" description="Protein kinase" evidence="7">
    <location>
        <begin position="213"/>
        <end position="481"/>
    </location>
</feature>
<dbReference type="GO" id="GO:0004674">
    <property type="term" value="F:protein serine/threonine kinase activity"/>
    <property type="evidence" value="ECO:0007669"/>
    <property type="project" value="UniProtKB-EC"/>
</dbReference>
<dbReference type="Gene3D" id="1.10.510.10">
    <property type="entry name" value="Transferase(Phosphotransferase) domain 1"/>
    <property type="match status" value="1"/>
</dbReference>
<dbReference type="AlphaFoldDB" id="A0A518HRX0"/>
<dbReference type="InterPro" id="IPR017441">
    <property type="entry name" value="Protein_kinase_ATP_BS"/>
</dbReference>
<dbReference type="GO" id="GO:0005524">
    <property type="term" value="F:ATP binding"/>
    <property type="evidence" value="ECO:0007669"/>
    <property type="project" value="UniProtKB-UniRule"/>
</dbReference>
<dbReference type="RefSeq" id="WP_145387836.1">
    <property type="nucleotide sequence ID" value="NZ_CP037423.1"/>
</dbReference>